<dbReference type="SUPFAM" id="SSF56322">
    <property type="entry name" value="ADC synthase"/>
    <property type="match status" value="1"/>
</dbReference>
<dbReference type="Gene3D" id="3.60.120.10">
    <property type="entry name" value="Anthranilate synthase"/>
    <property type="match status" value="1"/>
</dbReference>
<dbReference type="Proteomes" id="UP000623681">
    <property type="component" value="Unassembled WGS sequence"/>
</dbReference>
<reference evidence="5" key="1">
    <citation type="submission" date="2021-01" db="EMBL/GenBank/DDBJ databases">
        <title>Genome public.</title>
        <authorList>
            <person name="Liu C."/>
            <person name="Sun Q."/>
        </authorList>
    </citation>
    <scope>NUCLEOTIDE SEQUENCE</scope>
    <source>
        <strain evidence="5">YIM B02565</strain>
    </source>
</reference>
<organism evidence="5 6">
    <name type="scientific">Clostridium paridis</name>
    <dbReference type="NCBI Taxonomy" id="2803863"/>
    <lineage>
        <taxon>Bacteria</taxon>
        <taxon>Bacillati</taxon>
        <taxon>Bacillota</taxon>
        <taxon>Clostridia</taxon>
        <taxon>Eubacteriales</taxon>
        <taxon>Clostridiaceae</taxon>
        <taxon>Clostridium</taxon>
    </lineage>
</organism>
<dbReference type="InterPro" id="IPR010112">
    <property type="entry name" value="TrpE-G_bact"/>
</dbReference>
<keyword evidence="6" id="KW-1185">Reference proteome</keyword>
<dbReference type="InterPro" id="IPR005801">
    <property type="entry name" value="ADC_synthase"/>
</dbReference>
<dbReference type="Pfam" id="PF00117">
    <property type="entry name" value="GATase"/>
    <property type="match status" value="1"/>
</dbReference>
<dbReference type="InterPro" id="IPR029062">
    <property type="entry name" value="Class_I_gatase-like"/>
</dbReference>
<dbReference type="InterPro" id="IPR015890">
    <property type="entry name" value="Chorismate_C"/>
</dbReference>
<dbReference type="Pfam" id="PF00425">
    <property type="entry name" value="Chorismate_bind"/>
    <property type="match status" value="1"/>
</dbReference>
<protein>
    <submittedName>
        <fullName evidence="5">Anthranilate synthase component I</fullName>
        <ecNumber evidence="5">4.1.3.27</ecNumber>
    </submittedName>
</protein>
<evidence type="ECO:0000256" key="1">
    <source>
        <dbReference type="ARBA" id="ARBA00022962"/>
    </source>
</evidence>
<dbReference type="PROSITE" id="PS51273">
    <property type="entry name" value="GATASE_TYPE_1"/>
    <property type="match status" value="1"/>
</dbReference>
<evidence type="ECO:0000313" key="6">
    <source>
        <dbReference type="Proteomes" id="UP000623681"/>
    </source>
</evidence>
<dbReference type="GO" id="GO:0000162">
    <property type="term" value="P:L-tryptophan biosynthetic process"/>
    <property type="evidence" value="ECO:0007669"/>
    <property type="project" value="InterPro"/>
</dbReference>
<dbReference type="SUPFAM" id="SSF52317">
    <property type="entry name" value="Class I glutamine amidotransferase-like"/>
    <property type="match status" value="1"/>
</dbReference>
<gene>
    <name evidence="5" type="ORF">JK634_13745</name>
</gene>
<comment type="caution">
    <text evidence="5">The sequence shown here is derived from an EMBL/GenBank/DDBJ whole genome shotgun (WGS) entry which is preliminary data.</text>
</comment>
<dbReference type="CDD" id="cd01743">
    <property type="entry name" value="GATase1_Anthranilate_Synthase"/>
    <property type="match status" value="1"/>
</dbReference>
<proteinExistence type="predicted"/>
<dbReference type="PRINTS" id="PR00097">
    <property type="entry name" value="ANTSNTHASEII"/>
</dbReference>
<evidence type="ECO:0000259" key="3">
    <source>
        <dbReference type="Pfam" id="PF00425"/>
    </source>
</evidence>
<name>A0A937FJS0_9CLOT</name>
<feature type="domain" description="Glutamine amidotransferase" evidence="2">
    <location>
        <begin position="519"/>
        <end position="692"/>
    </location>
</feature>
<dbReference type="PANTHER" id="PTHR11236">
    <property type="entry name" value="AMINOBENZOATE/ANTHRANILATE SYNTHASE"/>
    <property type="match status" value="1"/>
</dbReference>
<evidence type="ECO:0000259" key="2">
    <source>
        <dbReference type="Pfam" id="PF00117"/>
    </source>
</evidence>
<dbReference type="EMBL" id="JAESWA010000023">
    <property type="protein sequence ID" value="MBL4932871.1"/>
    <property type="molecule type" value="Genomic_DNA"/>
</dbReference>
<sequence length="706" mass="81071">MIESVKKRYITPKNIEITTYKEELEFKDLGFLEEKINTNKGALFSSNYEYPNRYSRWEAAVVDPYLEIRASGLKGEITALNSGGKELLKIVYDVISNINGISLIKEDTKILFNIEKDNKVYKEEERSKKRSIFTLIRSLMNSFKTTDPWIGLYGAFGYDLVFQFEDDIELVKSRDDSEDLVLYLPQKIYIKDNKLTKTYFINYDFSYEGISTKNKVGTVTNKFKLNKLLNEEYIKEGDYEKIVTLAKESFRRGDLFEVVPSYSMVRETKLSPKKIYHNLKNINPSPYNFFINLGGEYLIGSSPEMFVRVEDNKIETCPISGTIKRGANPIEDSEQIKKLINSLKDEEELTMCTDVDRNDKSRVCKEGTVKVLSRRTIEMYSHLIHTVDHVEGILNEGYDSLDAFLTHMWAVTLTGAPKKRAIEWIERVEKDRRNWYGGAVGFIKFNGDLNTGITLRTLRYIDNKVEIRVGATLLNNSIERDEELETKVKALAMLKSLEFQEDKNSQEMLNVPFKDKKALIIDHEDSFVHTLGNYIKTLGFNVTTFRGEEARRSLRDNDYDVVILSPGPGTPKEFKLSESIKLALEKGIPILGVCLGLQGIVEYFGGTLDYVEKPRHGKKMKVIKHKEAPWPSIKKEFKVGLYHSIYGKTIGNELINICEDEEGILMGVVHKSHKILAVQFHPESILTIEESNGINLLRDSFTFLLE</sequence>
<dbReference type="Gene3D" id="3.40.50.880">
    <property type="match status" value="1"/>
</dbReference>
<feature type="domain" description="Anthranilate synthase component I N-terminal" evidence="4">
    <location>
        <begin position="38"/>
        <end position="199"/>
    </location>
</feature>
<dbReference type="NCBIfam" id="TIGR01815">
    <property type="entry name" value="TrpE-clade3"/>
    <property type="match status" value="1"/>
</dbReference>
<dbReference type="AlphaFoldDB" id="A0A937FJS0"/>
<dbReference type="EC" id="4.1.3.27" evidence="5"/>
<feature type="domain" description="Chorismate-utilising enzyme C-terminal" evidence="3">
    <location>
        <begin position="237"/>
        <end position="489"/>
    </location>
</feature>
<dbReference type="InterPro" id="IPR006221">
    <property type="entry name" value="TrpG/PapA_dom"/>
</dbReference>
<evidence type="ECO:0000313" key="5">
    <source>
        <dbReference type="EMBL" id="MBL4932871.1"/>
    </source>
</evidence>
<dbReference type="NCBIfam" id="NF010081">
    <property type="entry name" value="PRK13566.1"/>
    <property type="match status" value="1"/>
</dbReference>
<dbReference type="RefSeq" id="WP_202768255.1">
    <property type="nucleotide sequence ID" value="NZ_JAESWA010000023.1"/>
</dbReference>
<dbReference type="PRINTS" id="PR00096">
    <property type="entry name" value="GATASE"/>
</dbReference>
<dbReference type="InterPro" id="IPR019999">
    <property type="entry name" value="Anth_synth_I-like"/>
</dbReference>
<dbReference type="InterPro" id="IPR017926">
    <property type="entry name" value="GATASE"/>
</dbReference>
<dbReference type="Pfam" id="PF04715">
    <property type="entry name" value="Anth_synt_I_N"/>
    <property type="match status" value="1"/>
</dbReference>
<evidence type="ECO:0000259" key="4">
    <source>
        <dbReference type="Pfam" id="PF04715"/>
    </source>
</evidence>
<dbReference type="InterPro" id="IPR006805">
    <property type="entry name" value="Anth_synth_I_N"/>
</dbReference>
<keyword evidence="1" id="KW-0315">Glutamine amidotransferase</keyword>
<accession>A0A937FJS0</accession>
<dbReference type="GO" id="GO:0004049">
    <property type="term" value="F:anthranilate synthase activity"/>
    <property type="evidence" value="ECO:0007669"/>
    <property type="project" value="UniProtKB-EC"/>
</dbReference>
<dbReference type="PANTHER" id="PTHR11236:SF9">
    <property type="entry name" value="ANTHRANILATE SYNTHASE COMPONENT 1"/>
    <property type="match status" value="1"/>
</dbReference>
<keyword evidence="5" id="KW-0456">Lyase</keyword>